<name>A0A084VZZ9_ANOSI</name>
<dbReference type="VEuPathDB" id="VectorBase:ASIC011355"/>
<protein>
    <submittedName>
        <fullName evidence="2 3">Uncharacterized protein</fullName>
    </submittedName>
</protein>
<dbReference type="EMBL" id="KE525259">
    <property type="protein sequence ID" value="KFB43543.1"/>
    <property type="molecule type" value="Genomic_DNA"/>
</dbReference>
<dbReference type="Proteomes" id="UP000030765">
    <property type="component" value="Unassembled WGS sequence"/>
</dbReference>
<feature type="compositionally biased region" description="Polar residues" evidence="1">
    <location>
        <begin position="36"/>
        <end position="49"/>
    </location>
</feature>
<dbReference type="EMBL" id="ATLV01019059">
    <property type="status" value="NOT_ANNOTATED_CDS"/>
    <property type="molecule type" value="Genomic_DNA"/>
</dbReference>
<sequence length="81" mass="9123">MHQKFNGTLGATPKSSRVFGRSAAWWLMNYRKRQRTQMGMGQKEAQNASLLRHQPGDRSTPLALVVGHKPYRMLTAVAVRG</sequence>
<reference evidence="2 4" key="1">
    <citation type="journal article" date="2014" name="BMC Genomics">
        <title>Genome sequence of Anopheles sinensis provides insight into genetics basis of mosquito competence for malaria parasites.</title>
        <authorList>
            <person name="Zhou D."/>
            <person name="Zhang D."/>
            <person name="Ding G."/>
            <person name="Shi L."/>
            <person name="Hou Q."/>
            <person name="Ye Y."/>
            <person name="Xu Y."/>
            <person name="Zhou H."/>
            <person name="Xiong C."/>
            <person name="Li S."/>
            <person name="Yu J."/>
            <person name="Hong S."/>
            <person name="Yu X."/>
            <person name="Zou P."/>
            <person name="Chen C."/>
            <person name="Chang X."/>
            <person name="Wang W."/>
            <person name="Lv Y."/>
            <person name="Sun Y."/>
            <person name="Ma L."/>
            <person name="Shen B."/>
            <person name="Zhu C."/>
        </authorList>
    </citation>
    <scope>NUCLEOTIDE SEQUENCE [LARGE SCALE GENOMIC DNA]</scope>
</reference>
<feature type="region of interest" description="Disordered" evidence="1">
    <location>
        <begin position="36"/>
        <end position="62"/>
    </location>
</feature>
<dbReference type="AlphaFoldDB" id="A0A084VZZ9"/>
<evidence type="ECO:0000313" key="2">
    <source>
        <dbReference type="EMBL" id="KFB43543.1"/>
    </source>
</evidence>
<organism evidence="2">
    <name type="scientific">Anopheles sinensis</name>
    <name type="common">Mosquito</name>
    <dbReference type="NCBI Taxonomy" id="74873"/>
    <lineage>
        <taxon>Eukaryota</taxon>
        <taxon>Metazoa</taxon>
        <taxon>Ecdysozoa</taxon>
        <taxon>Arthropoda</taxon>
        <taxon>Hexapoda</taxon>
        <taxon>Insecta</taxon>
        <taxon>Pterygota</taxon>
        <taxon>Neoptera</taxon>
        <taxon>Endopterygota</taxon>
        <taxon>Diptera</taxon>
        <taxon>Nematocera</taxon>
        <taxon>Culicoidea</taxon>
        <taxon>Culicidae</taxon>
        <taxon>Anophelinae</taxon>
        <taxon>Anopheles</taxon>
    </lineage>
</organism>
<evidence type="ECO:0000313" key="3">
    <source>
        <dbReference type="EnsemblMetazoa" id="ASIC011355-PA"/>
    </source>
</evidence>
<dbReference type="EnsemblMetazoa" id="ASIC011355-RA">
    <property type="protein sequence ID" value="ASIC011355-PA"/>
    <property type="gene ID" value="ASIC011355"/>
</dbReference>
<keyword evidence="4" id="KW-1185">Reference proteome</keyword>
<reference evidence="3" key="2">
    <citation type="submission" date="2020-05" db="UniProtKB">
        <authorList>
            <consortium name="EnsemblMetazoa"/>
        </authorList>
    </citation>
    <scope>IDENTIFICATION</scope>
</reference>
<evidence type="ECO:0000313" key="4">
    <source>
        <dbReference type="Proteomes" id="UP000030765"/>
    </source>
</evidence>
<accession>A0A084VZZ9</accession>
<proteinExistence type="predicted"/>
<evidence type="ECO:0000256" key="1">
    <source>
        <dbReference type="SAM" id="MobiDB-lite"/>
    </source>
</evidence>
<gene>
    <name evidence="2" type="ORF">ZHAS_00011355</name>
</gene>